<evidence type="ECO:0000313" key="5">
    <source>
        <dbReference type="Proteomes" id="UP000005615"/>
    </source>
</evidence>
<name>F3L162_9GAMM</name>
<dbReference type="GO" id="GO:0003887">
    <property type="term" value="F:DNA-directed DNA polymerase activity"/>
    <property type="evidence" value="ECO:0007669"/>
    <property type="project" value="UniProtKB-KW"/>
</dbReference>
<dbReference type="PANTHER" id="PTHR11669:SF8">
    <property type="entry name" value="DNA POLYMERASE III SUBUNIT DELTA"/>
    <property type="match status" value="1"/>
</dbReference>
<dbReference type="Gene3D" id="3.40.50.300">
    <property type="entry name" value="P-loop containing nucleotide triphosphate hydrolases"/>
    <property type="match status" value="1"/>
</dbReference>
<evidence type="ECO:0000256" key="2">
    <source>
        <dbReference type="ARBA" id="ARBA00022932"/>
    </source>
</evidence>
<comment type="catalytic activity">
    <reaction evidence="3">
        <text>DNA(n) + a 2'-deoxyribonucleoside 5'-triphosphate = DNA(n+1) + diphosphate</text>
        <dbReference type="Rhea" id="RHEA:22508"/>
        <dbReference type="Rhea" id="RHEA-COMP:17339"/>
        <dbReference type="Rhea" id="RHEA-COMP:17340"/>
        <dbReference type="ChEBI" id="CHEBI:33019"/>
        <dbReference type="ChEBI" id="CHEBI:61560"/>
        <dbReference type="ChEBI" id="CHEBI:173112"/>
        <dbReference type="EC" id="2.7.7.7"/>
    </reaction>
</comment>
<gene>
    <name evidence="4" type="ORF">IMCC3088_1154</name>
</gene>
<evidence type="ECO:0000256" key="3">
    <source>
        <dbReference type="ARBA" id="ARBA00049244"/>
    </source>
</evidence>
<dbReference type="Proteomes" id="UP000005615">
    <property type="component" value="Unassembled WGS sequence"/>
</dbReference>
<dbReference type="GO" id="GO:0009360">
    <property type="term" value="C:DNA polymerase III complex"/>
    <property type="evidence" value="ECO:0007669"/>
    <property type="project" value="TreeGrafter"/>
</dbReference>
<dbReference type="RefSeq" id="WP_009575449.1">
    <property type="nucleotide sequence ID" value="NZ_AEIG01000026.1"/>
</dbReference>
<accession>F3L162</accession>
<comment type="caution">
    <text evidence="4">The sequence shown here is derived from an EMBL/GenBank/DDBJ whole genome shotgun (WGS) entry which is preliminary data.</text>
</comment>
<keyword evidence="2" id="KW-0239">DNA-directed DNA polymerase</keyword>
<reference evidence="4 5" key="1">
    <citation type="journal article" date="2011" name="J. Bacteriol.">
        <title>Genome sequence of strain IMCC3088, a proteorhodopsin-containing marine bacterium belonging to the OM60/NOR5 clade.</title>
        <authorList>
            <person name="Jang Y."/>
            <person name="Oh H.M."/>
            <person name="Kang I."/>
            <person name="Lee K."/>
            <person name="Yang S.J."/>
            <person name="Cho J.C."/>
        </authorList>
    </citation>
    <scope>NUCLEOTIDE SEQUENCE [LARGE SCALE GENOMIC DNA]</scope>
    <source>
        <strain evidence="4 5">IMCC3088</strain>
    </source>
</reference>
<dbReference type="GO" id="GO:0006261">
    <property type="term" value="P:DNA-templated DNA replication"/>
    <property type="evidence" value="ECO:0007669"/>
    <property type="project" value="TreeGrafter"/>
</dbReference>
<dbReference type="eggNOG" id="COG0470">
    <property type="taxonomic scope" value="Bacteria"/>
</dbReference>
<keyword evidence="5" id="KW-1185">Reference proteome</keyword>
<dbReference type="AlphaFoldDB" id="F3L162"/>
<keyword evidence="2" id="KW-0548">Nucleotidyltransferase</keyword>
<dbReference type="PANTHER" id="PTHR11669">
    <property type="entry name" value="REPLICATION FACTOR C / DNA POLYMERASE III GAMMA-TAU SUBUNIT"/>
    <property type="match status" value="1"/>
</dbReference>
<evidence type="ECO:0000256" key="1">
    <source>
        <dbReference type="ARBA" id="ARBA00012417"/>
    </source>
</evidence>
<dbReference type="InterPro" id="IPR027417">
    <property type="entry name" value="P-loop_NTPase"/>
</dbReference>
<dbReference type="EC" id="2.7.7.7" evidence="1"/>
<dbReference type="Pfam" id="PF13177">
    <property type="entry name" value="DNA_pol3_delta2"/>
    <property type="match status" value="1"/>
</dbReference>
<dbReference type="STRING" id="2518989.IMCC3088_1154"/>
<sequence length="301" mass="32595">MATVLSWHKPVLQELAGRRQSERLPHAMLLTVGSDPEATALAAALPHFMLCDNYNACGLCRACRLLEQGAHSDYHRCQPEGSSKVIKVDQIRTLLSFGAKTANYGAGKVLILAPASALNRNAANALLKFLEEPPANTYLFLISSRTSQLPATVMSRCQKLTVARPDPTQALEFLQNRGLSDQRAHALLRLASNEPLLAIEIEENDAADALIGAVSVAEKVLAGEATARELGQAAQGLDAHLLLMVLIVNAHQFAVAAASKNTLNARLLQWHKALVELQGTYHRSPNINIPLALEQLCVNIR</sequence>
<evidence type="ECO:0000313" key="4">
    <source>
        <dbReference type="EMBL" id="EGG30007.1"/>
    </source>
</evidence>
<organism evidence="4 5">
    <name type="scientific">Aequoribacter fuscus</name>
    <dbReference type="NCBI Taxonomy" id="2518989"/>
    <lineage>
        <taxon>Bacteria</taxon>
        <taxon>Pseudomonadati</taxon>
        <taxon>Pseudomonadota</taxon>
        <taxon>Gammaproteobacteria</taxon>
        <taxon>Cellvibrionales</taxon>
        <taxon>Halieaceae</taxon>
        <taxon>Aequoribacter</taxon>
    </lineage>
</organism>
<keyword evidence="2" id="KW-0808">Transferase</keyword>
<dbReference type="InterPro" id="IPR050238">
    <property type="entry name" value="DNA_Rep/Repair_Clamp_Loader"/>
</dbReference>
<dbReference type="EMBL" id="AEIG01000026">
    <property type="protein sequence ID" value="EGG30007.1"/>
    <property type="molecule type" value="Genomic_DNA"/>
</dbReference>
<dbReference type="OrthoDB" id="9811073at2"/>
<dbReference type="SUPFAM" id="SSF52540">
    <property type="entry name" value="P-loop containing nucleoside triphosphate hydrolases"/>
    <property type="match status" value="1"/>
</dbReference>
<proteinExistence type="predicted"/>
<protein>
    <recommendedName>
        <fullName evidence="1">DNA-directed DNA polymerase</fullName>
        <ecNumber evidence="1">2.7.7.7</ecNumber>
    </recommendedName>
</protein>